<keyword evidence="2" id="KW-1185">Reference proteome</keyword>
<proteinExistence type="predicted"/>
<dbReference type="Proteomes" id="UP001501116">
    <property type="component" value="Unassembled WGS sequence"/>
</dbReference>
<protein>
    <submittedName>
        <fullName evidence="1">Uncharacterized protein</fullName>
    </submittedName>
</protein>
<reference evidence="2" key="1">
    <citation type="journal article" date="2019" name="Int. J. Syst. Evol. Microbiol.">
        <title>The Global Catalogue of Microorganisms (GCM) 10K type strain sequencing project: providing services to taxonomists for standard genome sequencing and annotation.</title>
        <authorList>
            <consortium name="The Broad Institute Genomics Platform"/>
            <consortium name="The Broad Institute Genome Sequencing Center for Infectious Disease"/>
            <person name="Wu L."/>
            <person name="Ma J."/>
        </authorList>
    </citation>
    <scope>NUCLEOTIDE SEQUENCE [LARGE SCALE GENOMIC DNA]</scope>
    <source>
        <strain evidence="2">JCM 14545</strain>
    </source>
</reference>
<name>A0ABP5DXK4_9PSEU</name>
<dbReference type="EMBL" id="BAAANN010000045">
    <property type="protein sequence ID" value="GAA1987070.1"/>
    <property type="molecule type" value="Genomic_DNA"/>
</dbReference>
<evidence type="ECO:0000313" key="1">
    <source>
        <dbReference type="EMBL" id="GAA1987070.1"/>
    </source>
</evidence>
<gene>
    <name evidence="1" type="ORF">GCM10009754_76450</name>
</gene>
<evidence type="ECO:0000313" key="2">
    <source>
        <dbReference type="Proteomes" id="UP001501116"/>
    </source>
</evidence>
<accession>A0ABP5DXK4</accession>
<organism evidence="1 2">
    <name type="scientific">Amycolatopsis minnesotensis</name>
    <dbReference type="NCBI Taxonomy" id="337894"/>
    <lineage>
        <taxon>Bacteria</taxon>
        <taxon>Bacillati</taxon>
        <taxon>Actinomycetota</taxon>
        <taxon>Actinomycetes</taxon>
        <taxon>Pseudonocardiales</taxon>
        <taxon>Pseudonocardiaceae</taxon>
        <taxon>Amycolatopsis</taxon>
    </lineage>
</organism>
<sequence>MFGIVLAMVNESFTVPVPIAHTSMTFQRNPVIRLASDAIAIVALDLASDGAAGASGAGAGVAGGGTLGNIRVARLS</sequence>
<comment type="caution">
    <text evidence="1">The sequence shown here is derived from an EMBL/GenBank/DDBJ whole genome shotgun (WGS) entry which is preliminary data.</text>
</comment>